<dbReference type="Gramene" id="OB06G28340.1">
    <property type="protein sequence ID" value="OB06G28340.1"/>
    <property type="gene ID" value="OB06G28340"/>
</dbReference>
<evidence type="ECO:0000313" key="2">
    <source>
        <dbReference type="Proteomes" id="UP000006038"/>
    </source>
</evidence>
<protein>
    <submittedName>
        <fullName evidence="1">Uncharacterized protein</fullName>
    </submittedName>
</protein>
<reference evidence="1" key="1">
    <citation type="journal article" date="2013" name="Nat. Commun.">
        <title>Whole-genome sequencing of Oryza brachyantha reveals mechanisms underlying Oryza genome evolution.</title>
        <authorList>
            <person name="Chen J."/>
            <person name="Huang Q."/>
            <person name="Gao D."/>
            <person name="Wang J."/>
            <person name="Lang Y."/>
            <person name="Liu T."/>
            <person name="Li B."/>
            <person name="Bai Z."/>
            <person name="Luis Goicoechea J."/>
            <person name="Liang C."/>
            <person name="Chen C."/>
            <person name="Zhang W."/>
            <person name="Sun S."/>
            <person name="Liao Y."/>
            <person name="Zhang X."/>
            <person name="Yang L."/>
            <person name="Song C."/>
            <person name="Wang M."/>
            <person name="Shi J."/>
            <person name="Liu G."/>
            <person name="Liu J."/>
            <person name="Zhou H."/>
            <person name="Zhou W."/>
            <person name="Yu Q."/>
            <person name="An N."/>
            <person name="Chen Y."/>
            <person name="Cai Q."/>
            <person name="Wang B."/>
            <person name="Liu B."/>
            <person name="Min J."/>
            <person name="Huang Y."/>
            <person name="Wu H."/>
            <person name="Li Z."/>
            <person name="Zhang Y."/>
            <person name="Yin Y."/>
            <person name="Song W."/>
            <person name="Jiang J."/>
            <person name="Jackson S.A."/>
            <person name="Wing R.A."/>
            <person name="Wang J."/>
            <person name="Chen M."/>
        </authorList>
    </citation>
    <scope>NUCLEOTIDE SEQUENCE [LARGE SCALE GENOMIC DNA]</scope>
    <source>
        <strain evidence="1">cv. IRGC 101232</strain>
    </source>
</reference>
<dbReference type="AlphaFoldDB" id="J3MFP0"/>
<dbReference type="HOGENOM" id="CLU_2999687_0_0_1"/>
<accession>J3MFP0</accession>
<dbReference type="EnsemblPlants" id="OB06G28340.1">
    <property type="protein sequence ID" value="OB06G28340.1"/>
    <property type="gene ID" value="OB06G28340"/>
</dbReference>
<evidence type="ECO:0000313" key="1">
    <source>
        <dbReference type="EnsemblPlants" id="OB06G28340.1"/>
    </source>
</evidence>
<sequence length="57" mass="6791">MASLLSIGKAVNFRRVGTHAFYTIFGRRGIVEKSRILAKLRYNCWPHFVWHAMFWFC</sequence>
<keyword evidence="2" id="KW-1185">Reference proteome</keyword>
<name>J3MFP0_ORYBR</name>
<proteinExistence type="predicted"/>
<reference evidence="1" key="2">
    <citation type="submission" date="2013-04" db="UniProtKB">
        <authorList>
            <consortium name="EnsemblPlants"/>
        </authorList>
    </citation>
    <scope>IDENTIFICATION</scope>
</reference>
<organism evidence="1">
    <name type="scientific">Oryza brachyantha</name>
    <name type="common">malo sina</name>
    <dbReference type="NCBI Taxonomy" id="4533"/>
    <lineage>
        <taxon>Eukaryota</taxon>
        <taxon>Viridiplantae</taxon>
        <taxon>Streptophyta</taxon>
        <taxon>Embryophyta</taxon>
        <taxon>Tracheophyta</taxon>
        <taxon>Spermatophyta</taxon>
        <taxon>Magnoliopsida</taxon>
        <taxon>Liliopsida</taxon>
        <taxon>Poales</taxon>
        <taxon>Poaceae</taxon>
        <taxon>BOP clade</taxon>
        <taxon>Oryzoideae</taxon>
        <taxon>Oryzeae</taxon>
        <taxon>Oryzinae</taxon>
        <taxon>Oryza</taxon>
    </lineage>
</organism>
<dbReference type="Proteomes" id="UP000006038">
    <property type="component" value="Chromosome 6"/>
</dbReference>